<feature type="compositionally biased region" description="Polar residues" evidence="1">
    <location>
        <begin position="52"/>
        <end position="61"/>
    </location>
</feature>
<feature type="region of interest" description="Disordered" evidence="1">
    <location>
        <begin position="42"/>
        <end position="61"/>
    </location>
</feature>
<keyword evidence="3" id="KW-1185">Reference proteome</keyword>
<gene>
    <name evidence="2" type="ORF">EYF80_038668</name>
</gene>
<evidence type="ECO:0000256" key="1">
    <source>
        <dbReference type="SAM" id="MobiDB-lite"/>
    </source>
</evidence>
<proteinExistence type="predicted"/>
<name>A0A4Z2GC63_9TELE</name>
<accession>A0A4Z2GC63</accession>
<organism evidence="2 3">
    <name type="scientific">Liparis tanakae</name>
    <name type="common">Tanaka's snailfish</name>
    <dbReference type="NCBI Taxonomy" id="230148"/>
    <lineage>
        <taxon>Eukaryota</taxon>
        <taxon>Metazoa</taxon>
        <taxon>Chordata</taxon>
        <taxon>Craniata</taxon>
        <taxon>Vertebrata</taxon>
        <taxon>Euteleostomi</taxon>
        <taxon>Actinopterygii</taxon>
        <taxon>Neopterygii</taxon>
        <taxon>Teleostei</taxon>
        <taxon>Neoteleostei</taxon>
        <taxon>Acanthomorphata</taxon>
        <taxon>Eupercaria</taxon>
        <taxon>Perciformes</taxon>
        <taxon>Cottioidei</taxon>
        <taxon>Cottales</taxon>
        <taxon>Liparidae</taxon>
        <taxon>Liparis</taxon>
    </lineage>
</organism>
<reference evidence="2 3" key="1">
    <citation type="submission" date="2019-03" db="EMBL/GenBank/DDBJ databases">
        <title>First draft genome of Liparis tanakae, snailfish: a comprehensive survey of snailfish specific genes.</title>
        <authorList>
            <person name="Kim W."/>
            <person name="Song I."/>
            <person name="Jeong J.-H."/>
            <person name="Kim D."/>
            <person name="Kim S."/>
            <person name="Ryu S."/>
            <person name="Song J.Y."/>
            <person name="Lee S.K."/>
        </authorList>
    </citation>
    <scope>NUCLEOTIDE SEQUENCE [LARGE SCALE GENOMIC DNA]</scope>
    <source>
        <tissue evidence="2">Muscle</tissue>
    </source>
</reference>
<dbReference type="Proteomes" id="UP000314294">
    <property type="component" value="Unassembled WGS sequence"/>
</dbReference>
<evidence type="ECO:0000313" key="3">
    <source>
        <dbReference type="Proteomes" id="UP000314294"/>
    </source>
</evidence>
<sequence length="61" mass="6430">MRREEIAEEGIGLISSCKLGSGRQDEVNSVCEVIGGAAAKSTAQEAFKDTTHQSCRGTDSN</sequence>
<comment type="caution">
    <text evidence="2">The sequence shown here is derived from an EMBL/GenBank/DDBJ whole genome shotgun (WGS) entry which is preliminary data.</text>
</comment>
<evidence type="ECO:0000313" key="2">
    <source>
        <dbReference type="EMBL" id="TNN51147.1"/>
    </source>
</evidence>
<dbReference type="EMBL" id="SRLO01000593">
    <property type="protein sequence ID" value="TNN51147.1"/>
    <property type="molecule type" value="Genomic_DNA"/>
</dbReference>
<dbReference type="AlphaFoldDB" id="A0A4Z2GC63"/>
<protein>
    <submittedName>
        <fullName evidence="2">Uncharacterized protein</fullName>
    </submittedName>
</protein>